<dbReference type="SUPFAM" id="SSF52266">
    <property type="entry name" value="SGNH hydrolase"/>
    <property type="match status" value="2"/>
</dbReference>
<dbReference type="Pfam" id="PF03629">
    <property type="entry name" value="SASA"/>
    <property type="match status" value="1"/>
</dbReference>
<dbReference type="InterPro" id="IPR005181">
    <property type="entry name" value="SASA"/>
</dbReference>
<feature type="domain" description="SGNH hydrolase-type esterase" evidence="3">
    <location>
        <begin position="538"/>
        <end position="714"/>
    </location>
</feature>
<dbReference type="PANTHER" id="PTHR22901">
    <property type="entry name" value="SIALATE O-ACETYLESTERASE"/>
    <property type="match status" value="1"/>
</dbReference>
<reference evidence="5" key="1">
    <citation type="journal article" date="2019" name="Int. J. Syst. Evol. Microbiol.">
        <title>The Global Catalogue of Microorganisms (GCM) 10K type strain sequencing project: providing services to taxonomists for standard genome sequencing and annotation.</title>
        <authorList>
            <consortium name="The Broad Institute Genomics Platform"/>
            <consortium name="The Broad Institute Genome Sequencing Center for Infectious Disease"/>
            <person name="Wu L."/>
            <person name="Ma J."/>
        </authorList>
    </citation>
    <scope>NUCLEOTIDE SEQUENCE [LARGE SCALE GENOMIC DNA]</scope>
    <source>
        <strain evidence="5">CCUG 57942</strain>
    </source>
</reference>
<evidence type="ECO:0000313" key="4">
    <source>
        <dbReference type="EMBL" id="MFD2160231.1"/>
    </source>
</evidence>
<dbReference type="RefSeq" id="WP_377178660.1">
    <property type="nucleotide sequence ID" value="NZ_JBHUJB010000073.1"/>
</dbReference>
<keyword evidence="5" id="KW-1185">Reference proteome</keyword>
<evidence type="ECO:0000259" key="2">
    <source>
        <dbReference type="Pfam" id="PF03629"/>
    </source>
</evidence>
<dbReference type="Pfam" id="PF13472">
    <property type="entry name" value="Lipase_GDSL_2"/>
    <property type="match status" value="1"/>
</dbReference>
<evidence type="ECO:0000256" key="1">
    <source>
        <dbReference type="ARBA" id="ARBA00022801"/>
    </source>
</evidence>
<dbReference type="PANTHER" id="PTHR22901:SF0">
    <property type="entry name" value="SIALATE O-ACETYLESTERASE"/>
    <property type="match status" value="1"/>
</dbReference>
<keyword evidence="1" id="KW-0378">Hydrolase</keyword>
<gene>
    <name evidence="4" type="ORF">ACFSW8_15115</name>
</gene>
<proteinExistence type="predicted"/>
<dbReference type="Proteomes" id="UP001597389">
    <property type="component" value="Unassembled WGS sequence"/>
</dbReference>
<organism evidence="4 5">
    <name type="scientific">Rubritalea tangerina</name>
    <dbReference type="NCBI Taxonomy" id="430798"/>
    <lineage>
        <taxon>Bacteria</taxon>
        <taxon>Pseudomonadati</taxon>
        <taxon>Verrucomicrobiota</taxon>
        <taxon>Verrucomicrobiia</taxon>
        <taxon>Verrucomicrobiales</taxon>
        <taxon>Rubritaleaceae</taxon>
        <taxon>Rubritalea</taxon>
    </lineage>
</organism>
<evidence type="ECO:0000313" key="5">
    <source>
        <dbReference type="Proteomes" id="UP001597389"/>
    </source>
</evidence>
<dbReference type="Gene3D" id="2.60.40.10">
    <property type="entry name" value="Immunoglobulins"/>
    <property type="match status" value="1"/>
</dbReference>
<dbReference type="Gene3D" id="3.40.50.1110">
    <property type="entry name" value="SGNH hydrolase"/>
    <property type="match status" value="2"/>
</dbReference>
<dbReference type="InterPro" id="IPR013783">
    <property type="entry name" value="Ig-like_fold"/>
</dbReference>
<dbReference type="InterPro" id="IPR039329">
    <property type="entry name" value="SIAE"/>
</dbReference>
<comment type="caution">
    <text evidence="4">The sequence shown here is derived from an EMBL/GenBank/DDBJ whole genome shotgun (WGS) entry which is preliminary data.</text>
</comment>
<evidence type="ECO:0000259" key="3">
    <source>
        <dbReference type="Pfam" id="PF13472"/>
    </source>
</evidence>
<feature type="domain" description="Sialate O-acetylesterase" evidence="2">
    <location>
        <begin position="289"/>
        <end position="395"/>
    </location>
</feature>
<dbReference type="InterPro" id="IPR013830">
    <property type="entry name" value="SGNH_hydro"/>
</dbReference>
<protein>
    <submittedName>
        <fullName evidence="4">GDSL-type esterase/lipase family protein</fullName>
    </submittedName>
</protein>
<sequence>MHLKQLTHLASFFGLASIAGALELAYPFGDHMVLQREHQIPVWGTAEPQTDVAVSFSGNTVQGKAGADGKWQVNLPAMEANAKPQTIVVNGGGKTVSVDDVLVGDVWYASGQSNMAWKLRQCEGGADAIAKSADEGLRLFNHAGGLHPGSKKYTVDYLKQMSPENYYQTEGWQVSGPQTTSNMSGVAYFFGQKLRDELKVPIGVVNVSVGGTPIEAHIAPKQFKSDRELAPLLKDWWKNPEYPVWCRGRAAHNLTHWFADPKLKGQAPPHPFTPMFLWNAGPERFQPLPIKGVIWYQGESNAGKDGSPGSAVDGTLNKKKFKLLVESWRDGWNQQELPVYYVQLPGLNRKWPVFREMQLQASKEIPHVGMAVTMDVGHPTNVHPNKKQPVGERLALLALDKTYGKELVSEGPIYKRHTIKGDAVYLDFESGAGMKACEGGAIVGFEVAGIDKKFYPATAKVDGEYLVVKSAKVKRPVAVRYAWDNDPVCNLVNAVGLPASPFRTDTWKEVEPSGHLNKKNAAALVVPAKRSNKIRVACIGDSITYGAGIKDRGMTYPAQLQKLLGDKYEVRNFGNSGRGVIKKSKRGRGPRAYLFMKEHKEALAFEPQIVVCNLGINDIMDFDRYGDDFVPDYKELLESYKTLDSYPRVIIWKDLAPLFKGQKFFGDARVGKINEAIGKVAKEMQIETIDMAKPFAGKGAMFPDHIHPNADGAAVIAREVYQMIKQ</sequence>
<dbReference type="EMBL" id="JBHUJB010000073">
    <property type="protein sequence ID" value="MFD2160231.1"/>
    <property type="molecule type" value="Genomic_DNA"/>
</dbReference>
<dbReference type="InterPro" id="IPR036514">
    <property type="entry name" value="SGNH_hydro_sf"/>
</dbReference>
<accession>A0ABW4ZFD9</accession>
<name>A0ABW4ZFD9_9BACT</name>